<gene>
    <name evidence="1" type="ORF">SK128_005188</name>
</gene>
<comment type="caution">
    <text evidence="1">The sequence shown here is derived from an EMBL/GenBank/DDBJ whole genome shotgun (WGS) entry which is preliminary data.</text>
</comment>
<dbReference type="Proteomes" id="UP001381693">
    <property type="component" value="Unassembled WGS sequence"/>
</dbReference>
<dbReference type="AlphaFoldDB" id="A0AAN8X7F8"/>
<dbReference type="InterPro" id="IPR036236">
    <property type="entry name" value="Znf_C2H2_sf"/>
</dbReference>
<accession>A0AAN8X7F8</accession>
<evidence type="ECO:0000313" key="1">
    <source>
        <dbReference type="EMBL" id="KAK7075873.1"/>
    </source>
</evidence>
<reference evidence="1 2" key="1">
    <citation type="submission" date="2023-11" db="EMBL/GenBank/DDBJ databases">
        <title>Halocaridina rubra genome assembly.</title>
        <authorList>
            <person name="Smith C."/>
        </authorList>
    </citation>
    <scope>NUCLEOTIDE SEQUENCE [LARGE SCALE GENOMIC DNA]</scope>
    <source>
        <strain evidence="1">EP-1</strain>
        <tissue evidence="1">Whole</tissue>
    </source>
</reference>
<dbReference type="EMBL" id="JAXCGZ010010040">
    <property type="protein sequence ID" value="KAK7075873.1"/>
    <property type="molecule type" value="Genomic_DNA"/>
</dbReference>
<organism evidence="1 2">
    <name type="scientific">Halocaridina rubra</name>
    <name type="common">Hawaiian red shrimp</name>
    <dbReference type="NCBI Taxonomy" id="373956"/>
    <lineage>
        <taxon>Eukaryota</taxon>
        <taxon>Metazoa</taxon>
        <taxon>Ecdysozoa</taxon>
        <taxon>Arthropoda</taxon>
        <taxon>Crustacea</taxon>
        <taxon>Multicrustacea</taxon>
        <taxon>Malacostraca</taxon>
        <taxon>Eumalacostraca</taxon>
        <taxon>Eucarida</taxon>
        <taxon>Decapoda</taxon>
        <taxon>Pleocyemata</taxon>
        <taxon>Caridea</taxon>
        <taxon>Atyoidea</taxon>
        <taxon>Atyidae</taxon>
        <taxon>Halocaridina</taxon>
    </lineage>
</organism>
<dbReference type="SUPFAM" id="SSF57667">
    <property type="entry name" value="beta-beta-alpha zinc fingers"/>
    <property type="match status" value="1"/>
</dbReference>
<keyword evidence="2" id="KW-1185">Reference proteome</keyword>
<sequence>LTVARDAFFMTKNWESRNVHMYVHSKKKPYDWKICGAGFMRKPLCVAHISSHSFTENSEDEISFSSTKMLLNSYKTFRKSITSAEMKRAFAAVSIGDHIDDS</sequence>
<name>A0AAN8X7F8_HALRR</name>
<evidence type="ECO:0000313" key="2">
    <source>
        <dbReference type="Proteomes" id="UP001381693"/>
    </source>
</evidence>
<proteinExistence type="predicted"/>
<dbReference type="Gene3D" id="3.30.160.60">
    <property type="entry name" value="Classic Zinc Finger"/>
    <property type="match status" value="1"/>
</dbReference>
<protein>
    <submittedName>
        <fullName evidence="1">Uncharacterized protein</fullName>
    </submittedName>
</protein>
<feature type="non-terminal residue" evidence="1">
    <location>
        <position position="1"/>
    </location>
</feature>